<evidence type="ECO:0000256" key="1">
    <source>
        <dbReference type="SAM" id="Phobius"/>
    </source>
</evidence>
<feature type="transmembrane region" description="Helical" evidence="1">
    <location>
        <begin position="65"/>
        <end position="86"/>
    </location>
</feature>
<keyword evidence="1" id="KW-0812">Transmembrane</keyword>
<evidence type="ECO:0000313" key="2">
    <source>
        <dbReference type="EMBL" id="CBY06712.1"/>
    </source>
</evidence>
<reference evidence="2" key="1">
    <citation type="journal article" date="2010" name="Science">
        <title>Plasticity of animal genome architecture unmasked by rapid evolution of a pelagic tunicate.</title>
        <authorList>
            <person name="Denoeud F."/>
            <person name="Henriet S."/>
            <person name="Mungpakdee S."/>
            <person name="Aury J.M."/>
            <person name="Da Silva C."/>
            <person name="Brinkmann H."/>
            <person name="Mikhaleva J."/>
            <person name="Olsen L.C."/>
            <person name="Jubin C."/>
            <person name="Canestro C."/>
            <person name="Bouquet J.M."/>
            <person name="Danks G."/>
            <person name="Poulain J."/>
            <person name="Campsteijn C."/>
            <person name="Adamski M."/>
            <person name="Cross I."/>
            <person name="Yadetie F."/>
            <person name="Muffato M."/>
            <person name="Louis A."/>
            <person name="Butcher S."/>
            <person name="Tsagkogeorga G."/>
            <person name="Konrad A."/>
            <person name="Singh S."/>
            <person name="Jensen M.F."/>
            <person name="Cong E.H."/>
            <person name="Eikeseth-Otteraa H."/>
            <person name="Noel B."/>
            <person name="Anthouard V."/>
            <person name="Porcel B.M."/>
            <person name="Kachouri-Lafond R."/>
            <person name="Nishino A."/>
            <person name="Ugolini M."/>
            <person name="Chourrout P."/>
            <person name="Nishida H."/>
            <person name="Aasland R."/>
            <person name="Huzurbazar S."/>
            <person name="Westhof E."/>
            <person name="Delsuc F."/>
            <person name="Lehrach H."/>
            <person name="Reinhardt R."/>
            <person name="Weissenbach J."/>
            <person name="Roy S.W."/>
            <person name="Artiguenave F."/>
            <person name="Postlethwait J.H."/>
            <person name="Manak J.R."/>
            <person name="Thompson E.M."/>
            <person name="Jaillon O."/>
            <person name="Du Pasquier L."/>
            <person name="Boudinot P."/>
            <person name="Liberles D.A."/>
            <person name="Volff J.N."/>
            <person name="Philippe H."/>
            <person name="Lenhard B."/>
            <person name="Roest Crollius H."/>
            <person name="Wincker P."/>
            <person name="Chourrout D."/>
        </authorList>
    </citation>
    <scope>NUCLEOTIDE SEQUENCE [LARGE SCALE GENOMIC DNA]</scope>
</reference>
<proteinExistence type="predicted"/>
<gene>
    <name evidence="2" type="ORF">GSOID_T00005773001</name>
</gene>
<dbReference type="InterPro" id="IPR027417">
    <property type="entry name" value="P-loop_NTPase"/>
</dbReference>
<sequence>MNSSTENQQIMQNVKNLCYCSGNNPSKFEIPAGYKIVFLEIESEDAIQSVTERNKEFDFDFMDTLINYWFPSLLVFLAVAAIFYMLHPYTTPDNCYSCKTMMIWKMTGKRPELKLPVRRKSNLELKIASDCGKCGGTSIDRTLGPIVQSLSKKKSDSYIENMHYDWSYFELFEKDSIEPIIMLRDPVERSVSNYFFKKTIPDIIKSKDPICKKFMKSSFDEFMDDNELLAEFGGLWLDGFAGLSMIDGVITGSYYGTNVKEIYKYEKEKLENVFIERQLKTLNASWSLNLAADRLENMGWFGILERMEESEELLSKYIGKNIKLSHVRKTEDLIGRKSSASAAVLRKLNALKPLNK</sequence>
<dbReference type="EMBL" id="FN653016">
    <property type="protein sequence ID" value="CBY06712.1"/>
    <property type="molecule type" value="Genomic_DNA"/>
</dbReference>
<dbReference type="AlphaFoldDB" id="E4WSY5"/>
<evidence type="ECO:0000313" key="3">
    <source>
        <dbReference type="Proteomes" id="UP000001307"/>
    </source>
</evidence>
<dbReference type="InParanoid" id="E4WSY5"/>
<dbReference type="OrthoDB" id="20270at2759"/>
<evidence type="ECO:0008006" key="4">
    <source>
        <dbReference type="Google" id="ProtNLM"/>
    </source>
</evidence>
<organism evidence="2">
    <name type="scientific">Oikopleura dioica</name>
    <name type="common">Tunicate</name>
    <dbReference type="NCBI Taxonomy" id="34765"/>
    <lineage>
        <taxon>Eukaryota</taxon>
        <taxon>Metazoa</taxon>
        <taxon>Chordata</taxon>
        <taxon>Tunicata</taxon>
        <taxon>Appendicularia</taxon>
        <taxon>Copelata</taxon>
        <taxon>Oikopleuridae</taxon>
        <taxon>Oikopleura</taxon>
    </lineage>
</organism>
<name>E4WSY5_OIKDI</name>
<accession>E4WSY5</accession>
<keyword evidence="1" id="KW-1133">Transmembrane helix</keyword>
<protein>
    <recommendedName>
        <fullName evidence="4">Sulfotransferase</fullName>
    </recommendedName>
</protein>
<dbReference type="Proteomes" id="UP000001307">
    <property type="component" value="Unassembled WGS sequence"/>
</dbReference>
<keyword evidence="1" id="KW-0472">Membrane</keyword>
<dbReference type="Gene3D" id="3.40.50.300">
    <property type="entry name" value="P-loop containing nucleotide triphosphate hydrolases"/>
    <property type="match status" value="1"/>
</dbReference>
<keyword evidence="3" id="KW-1185">Reference proteome</keyword>